<proteinExistence type="predicted"/>
<accession>A0A9W6INF6</accession>
<dbReference type="InterPro" id="IPR000089">
    <property type="entry name" value="Biotin_lipoyl"/>
</dbReference>
<comment type="caution">
    <text evidence="2">The sequence shown here is derived from an EMBL/GenBank/DDBJ whole genome shotgun (WGS) entry which is preliminary data.</text>
</comment>
<organism evidence="2 3">
    <name type="scientific">Maricaulis virginensis</name>
    <dbReference type="NCBI Taxonomy" id="144022"/>
    <lineage>
        <taxon>Bacteria</taxon>
        <taxon>Pseudomonadati</taxon>
        <taxon>Pseudomonadota</taxon>
        <taxon>Alphaproteobacteria</taxon>
        <taxon>Maricaulales</taxon>
        <taxon>Maricaulaceae</taxon>
        <taxon>Maricaulis</taxon>
    </lineage>
</organism>
<dbReference type="PANTHER" id="PTHR23151">
    <property type="entry name" value="DIHYDROLIPOAMIDE ACETYL/SUCCINYL-TRANSFERASE-RELATED"/>
    <property type="match status" value="1"/>
</dbReference>
<dbReference type="RefSeq" id="WP_271186644.1">
    <property type="nucleotide sequence ID" value="NZ_BSFE01000004.1"/>
</dbReference>
<dbReference type="InterPro" id="IPR045257">
    <property type="entry name" value="E2/Pdx1"/>
</dbReference>
<protein>
    <recommendedName>
        <fullName evidence="1">Lipoyl-binding domain-containing protein</fullName>
    </recommendedName>
</protein>
<dbReference type="EMBL" id="BSFE01000004">
    <property type="protein sequence ID" value="GLK52275.1"/>
    <property type="molecule type" value="Genomic_DNA"/>
</dbReference>
<gene>
    <name evidence="2" type="ORF">GCM10017621_17830</name>
</gene>
<dbReference type="AlphaFoldDB" id="A0A9W6INF6"/>
<evidence type="ECO:0000313" key="2">
    <source>
        <dbReference type="EMBL" id="GLK52275.1"/>
    </source>
</evidence>
<dbReference type="Gene3D" id="2.40.50.100">
    <property type="match status" value="1"/>
</dbReference>
<dbReference type="InterPro" id="IPR011053">
    <property type="entry name" value="Single_hybrid_motif"/>
</dbReference>
<dbReference type="GO" id="GO:0045254">
    <property type="term" value="C:pyruvate dehydrogenase complex"/>
    <property type="evidence" value="ECO:0007669"/>
    <property type="project" value="InterPro"/>
</dbReference>
<sequence>MPEGLVPITLPKLGLTMETGSVSRWLRKEGETVRAGEHLFDVETSKSANECEAPAGGMLSRIVVGTGIELPVGALIGVIATGKASEADVSAFIKNYQPQRKA</sequence>
<dbReference type="PANTHER" id="PTHR23151:SF90">
    <property type="entry name" value="DIHYDROLIPOYLLYSINE-RESIDUE ACETYLTRANSFERASE COMPONENT OF PYRUVATE DEHYDROGENASE COMPLEX, MITOCHONDRIAL-RELATED"/>
    <property type="match status" value="1"/>
</dbReference>
<reference evidence="2" key="2">
    <citation type="submission" date="2023-01" db="EMBL/GenBank/DDBJ databases">
        <authorList>
            <person name="Sun Q."/>
            <person name="Evtushenko L."/>
        </authorList>
    </citation>
    <scope>NUCLEOTIDE SEQUENCE</scope>
    <source>
        <strain evidence="2">VKM B-1513</strain>
    </source>
</reference>
<name>A0A9W6INF6_9PROT</name>
<feature type="domain" description="Lipoyl-binding" evidence="1">
    <location>
        <begin position="5"/>
        <end position="80"/>
    </location>
</feature>
<dbReference type="PROSITE" id="PS50968">
    <property type="entry name" value="BIOTINYL_LIPOYL"/>
    <property type="match status" value="1"/>
</dbReference>
<dbReference type="Proteomes" id="UP001143486">
    <property type="component" value="Unassembled WGS sequence"/>
</dbReference>
<keyword evidence="3" id="KW-1185">Reference proteome</keyword>
<dbReference type="GO" id="GO:0006086">
    <property type="term" value="P:pyruvate decarboxylation to acetyl-CoA"/>
    <property type="evidence" value="ECO:0007669"/>
    <property type="project" value="InterPro"/>
</dbReference>
<dbReference type="CDD" id="cd06849">
    <property type="entry name" value="lipoyl_domain"/>
    <property type="match status" value="1"/>
</dbReference>
<evidence type="ECO:0000313" key="3">
    <source>
        <dbReference type="Proteomes" id="UP001143486"/>
    </source>
</evidence>
<evidence type="ECO:0000259" key="1">
    <source>
        <dbReference type="PROSITE" id="PS50968"/>
    </source>
</evidence>
<dbReference type="SUPFAM" id="SSF51230">
    <property type="entry name" value="Single hybrid motif"/>
    <property type="match status" value="1"/>
</dbReference>
<reference evidence="2" key="1">
    <citation type="journal article" date="2014" name="Int. J. Syst. Evol. Microbiol.">
        <title>Complete genome sequence of Corynebacterium casei LMG S-19264T (=DSM 44701T), isolated from a smear-ripened cheese.</title>
        <authorList>
            <consortium name="US DOE Joint Genome Institute (JGI-PGF)"/>
            <person name="Walter F."/>
            <person name="Albersmeier A."/>
            <person name="Kalinowski J."/>
            <person name="Ruckert C."/>
        </authorList>
    </citation>
    <scope>NUCLEOTIDE SEQUENCE</scope>
    <source>
        <strain evidence="2">VKM B-1513</strain>
    </source>
</reference>
<dbReference type="Pfam" id="PF00364">
    <property type="entry name" value="Biotin_lipoyl"/>
    <property type="match status" value="1"/>
</dbReference>